<protein>
    <submittedName>
        <fullName evidence="3">Uncharacterized protein LOC106812432 isoform X1</fullName>
    </submittedName>
</protein>
<keyword evidence="2" id="KW-1185">Reference proteome</keyword>
<feature type="region of interest" description="Disordered" evidence="1">
    <location>
        <begin position="595"/>
        <end position="704"/>
    </location>
</feature>
<feature type="compositionally biased region" description="Basic residues" evidence="1">
    <location>
        <begin position="758"/>
        <end position="768"/>
    </location>
</feature>
<evidence type="ECO:0000313" key="2">
    <source>
        <dbReference type="Proteomes" id="UP000695022"/>
    </source>
</evidence>
<feature type="compositionally biased region" description="Polar residues" evidence="1">
    <location>
        <begin position="632"/>
        <end position="645"/>
    </location>
</feature>
<dbReference type="SUPFAM" id="SSF46966">
    <property type="entry name" value="Spectrin repeat"/>
    <property type="match status" value="2"/>
</dbReference>
<proteinExistence type="predicted"/>
<feature type="compositionally biased region" description="Acidic residues" evidence="1">
    <location>
        <begin position="646"/>
        <end position="658"/>
    </location>
</feature>
<feature type="region of interest" description="Disordered" evidence="1">
    <location>
        <begin position="923"/>
        <end position="968"/>
    </location>
</feature>
<feature type="compositionally biased region" description="Polar residues" evidence="1">
    <location>
        <begin position="609"/>
        <end position="623"/>
    </location>
</feature>
<sequence length="1414" mass="155524">MGQYNTLIEWLHSIQEAVHLEATEHEPHVAEMQQRSHLRARFNENAEKLSRRYPNMKDEVNWRVNLLNHKWDTLECVITPKKGSKKNDDKLFADLEDDIWNVRQWLGEVDEKMKNGPPDDSTWTLQQLEDKLKEQKLTQVAIESRSKLICGLLKLCDHLQADNKVYPSSIDVDSVQAVVYQLERRWHALWLQSLEFTFRLEQMIRDWQEGKPGEGTTVCQQEQDISLPEVVRGEGSESDRSDVIPFSAEEYERFSSDMDQSTDFHPAVDRRSTPAADALHRWQHKSTMVGDTGMQDLHSAVACGTKFELVVKDIGYSSESSLHCSNDELERVGSVARADPRPHGGTPEQPHVADGWWAGSSARGRVGEDAAHVDVLPRALPSSLFYEVNPAVDGNSEGDEEIQAPPGARKSLRFSVEDQTRTRLDFVAQSTETHVETLTPVIDGVDHGRASAMQPAADPDVSRRGTLLTLPSGDSLSASNVQLFFPCDVPTNANDSMFVNNGSFLDLNASSETRAVCLDAQTRLEHQVALMRFEERLLAMQHVPHAGHDLDTSITWAERPAVSIDAVTVIACETDALKTTTTTMQYDVRAITTCNQNDTVPPWDGYGKNPQSKDIPGSSQPMRDSSCDASGDYTSEATDASGENTSDSDNDDEISSEDESARGSVIAVDPPRDGGALTVPRDGGTPAVAVRRRRRAGSEQRPRSIEYARAPWPLDASPLSTSDNVLYVLASSTPTTTPGGATGQKLRRSQGKLELRQERRRRGRRGTLRRTQSDSPGSSTHTIPHSLSANSGLAYLQQVTPRSASDGAKDDYVGNLTEDGTAFPVCPTSVPAMAPTALFAGDAAAGLIDSGTNVQASGNISDTEKQFVPGVETVSSLSDAAWDNYQEPLYINSVDTDQSAWREVARKMIEQYGEDYHATIPLESDSGSEVHSVDSPLRAVTKHASSTPSRKDMSAHSSGHPIPLDSDSDSDLEDLHYVIDESSSQIHVAQAALIRLQQDAAGQPLDPQKYAELLATCETNIKCLLVISDHLSSSSSVVSFLEEDIVTLSDLVGCWEELQRKALSSQQQAADVLALRRELCSVRSRLLLVCTRGIVGSETDVFATYSSLEVAIRMLQERQVQLEEVKTILTAVNVTLHRFMVQHPDVDVSKIQDEVTELYRRWDEQQHSDSVWLGQLEGALKCWHNIRDGLMQLQGLLSSTETEMLLLEESINLDGSGTISVAPAEAQLRDAMVLQDEVCSMSSRMSALSTLALDIVAGEARPMEDSELMQDLSKTETVLTTLRLKVDLLVGALEARVRLATDGHDGCDPTLTELHVVDAVDSGVSVSGESIDSLSPRWNVQVSTSRCTSKKDAATTGWGSYICRVMKASIAPWLLVVGILIIPLLLRPDCCDEANTYQWMWNPSLLHQGYPAPT</sequence>
<organism evidence="2 3">
    <name type="scientific">Priapulus caudatus</name>
    <name type="common">Priapulid worm</name>
    <dbReference type="NCBI Taxonomy" id="37621"/>
    <lineage>
        <taxon>Eukaryota</taxon>
        <taxon>Metazoa</taxon>
        <taxon>Ecdysozoa</taxon>
        <taxon>Scalidophora</taxon>
        <taxon>Priapulida</taxon>
        <taxon>Priapulimorpha</taxon>
        <taxon>Priapulimorphida</taxon>
        <taxon>Priapulidae</taxon>
        <taxon>Priapulus</taxon>
    </lineage>
</organism>
<evidence type="ECO:0000256" key="1">
    <source>
        <dbReference type="SAM" id="MobiDB-lite"/>
    </source>
</evidence>
<feature type="region of interest" description="Disordered" evidence="1">
    <location>
        <begin position="731"/>
        <end position="790"/>
    </location>
</feature>
<gene>
    <name evidence="3" type="primary">LOC106812432</name>
</gene>
<dbReference type="Gene3D" id="1.20.58.60">
    <property type="match status" value="2"/>
</dbReference>
<dbReference type="Proteomes" id="UP000695022">
    <property type="component" value="Unplaced"/>
</dbReference>
<dbReference type="RefSeq" id="XP_014671802.1">
    <property type="nucleotide sequence ID" value="XM_014816316.1"/>
</dbReference>
<feature type="compositionally biased region" description="Polar residues" evidence="1">
    <location>
        <begin position="773"/>
        <end position="790"/>
    </location>
</feature>
<name>A0ABM1EHY1_PRICU</name>
<dbReference type="GeneID" id="106812432"/>
<dbReference type="InterPro" id="IPR018159">
    <property type="entry name" value="Spectrin/alpha-actinin"/>
</dbReference>
<dbReference type="CDD" id="cd00176">
    <property type="entry name" value="SPEC"/>
    <property type="match status" value="1"/>
</dbReference>
<accession>A0ABM1EHY1</accession>
<reference evidence="3" key="1">
    <citation type="submission" date="2025-08" db="UniProtKB">
        <authorList>
            <consortium name="RefSeq"/>
        </authorList>
    </citation>
    <scope>IDENTIFICATION</scope>
</reference>
<evidence type="ECO:0000313" key="3">
    <source>
        <dbReference type="RefSeq" id="XP_014671802.1"/>
    </source>
</evidence>